<dbReference type="RefSeq" id="WP_104792351.1">
    <property type="nucleotide sequence ID" value="NZ_PTPZ01000001.1"/>
</dbReference>
<name>A0A2S7I7M1_9FLAO</name>
<evidence type="ECO:0000313" key="1">
    <source>
        <dbReference type="EMBL" id="PPZ92535.1"/>
    </source>
</evidence>
<proteinExistence type="predicted"/>
<accession>A0A2S7I7M1</accession>
<dbReference type="EMBL" id="PTPZ01000001">
    <property type="protein sequence ID" value="PPZ92535.1"/>
    <property type="molecule type" value="Genomic_DNA"/>
</dbReference>
<evidence type="ECO:0008006" key="3">
    <source>
        <dbReference type="Google" id="ProtNLM"/>
    </source>
</evidence>
<dbReference type="PROSITE" id="PS51257">
    <property type="entry name" value="PROKAR_LIPOPROTEIN"/>
    <property type="match status" value="1"/>
</dbReference>
<evidence type="ECO:0000313" key="2">
    <source>
        <dbReference type="Proteomes" id="UP000238565"/>
    </source>
</evidence>
<comment type="caution">
    <text evidence="1">The sequence shown here is derived from an EMBL/GenBank/DDBJ whole genome shotgun (WGS) entry which is preliminary data.</text>
</comment>
<sequence length="123" mass="14260">MKYFIFIITLFIFISCDPGYAYYISNNSEKDIYVYTNPPIKVYDKSINRTKLIDSATINPKETFIIYSNIGGGGGEESFPFKKIRIKKNNDSIVLKNKSEINSKFNQNRKKRLFSTSYTIIVN</sequence>
<gene>
    <name evidence="1" type="ORF">C3729_00535</name>
</gene>
<dbReference type="Proteomes" id="UP000238565">
    <property type="component" value="Unassembled WGS sequence"/>
</dbReference>
<reference evidence="1 2" key="1">
    <citation type="submission" date="2018-02" db="EMBL/GenBank/DDBJ databases">
        <title>Draft genome sequence of bacterial isolates from marine environment.</title>
        <authorList>
            <person name="Singh S.K."/>
            <person name="Hill R."/>
            <person name="Major S."/>
            <person name="Cai H."/>
            <person name="Li Y."/>
        </authorList>
    </citation>
    <scope>NUCLEOTIDE SEQUENCE [LARGE SCALE GENOMIC DNA]</scope>
    <source>
        <strain evidence="1 2">IMET F</strain>
    </source>
</reference>
<dbReference type="AlphaFoldDB" id="A0A2S7I7M1"/>
<protein>
    <recommendedName>
        <fullName evidence="3">Lipoprotein</fullName>
    </recommendedName>
</protein>
<organism evidence="1 2">
    <name type="scientific">Cloacibacterium normanense</name>
    <dbReference type="NCBI Taxonomy" id="237258"/>
    <lineage>
        <taxon>Bacteria</taxon>
        <taxon>Pseudomonadati</taxon>
        <taxon>Bacteroidota</taxon>
        <taxon>Flavobacteriia</taxon>
        <taxon>Flavobacteriales</taxon>
        <taxon>Weeksellaceae</taxon>
    </lineage>
</organism>